<dbReference type="AlphaFoldDB" id="A0A372LQF2"/>
<dbReference type="EMBL" id="QVTE01000030">
    <property type="protein sequence ID" value="RFU69019.1"/>
    <property type="molecule type" value="Genomic_DNA"/>
</dbReference>
<protein>
    <submittedName>
        <fullName evidence="2">Uncharacterized protein</fullName>
    </submittedName>
</protein>
<dbReference type="Proteomes" id="UP000264541">
    <property type="component" value="Unassembled WGS sequence"/>
</dbReference>
<feature type="region of interest" description="Disordered" evidence="1">
    <location>
        <begin position="1"/>
        <end position="34"/>
    </location>
</feature>
<organism evidence="2 3">
    <name type="scientific">Peribacillus saganii</name>
    <dbReference type="NCBI Taxonomy" id="2303992"/>
    <lineage>
        <taxon>Bacteria</taxon>
        <taxon>Bacillati</taxon>
        <taxon>Bacillota</taxon>
        <taxon>Bacilli</taxon>
        <taxon>Bacillales</taxon>
        <taxon>Bacillaceae</taxon>
        <taxon>Peribacillus</taxon>
    </lineage>
</organism>
<accession>A0A372LQF2</accession>
<comment type="caution">
    <text evidence="2">The sequence shown here is derived from an EMBL/GenBank/DDBJ whole genome shotgun (WGS) entry which is preliminary data.</text>
</comment>
<feature type="compositionally biased region" description="Basic and acidic residues" evidence="1">
    <location>
        <begin position="1"/>
        <end position="14"/>
    </location>
</feature>
<evidence type="ECO:0000256" key="1">
    <source>
        <dbReference type="SAM" id="MobiDB-lite"/>
    </source>
</evidence>
<reference evidence="2 3" key="1">
    <citation type="submission" date="2018-08" db="EMBL/GenBank/DDBJ databases">
        <title>Bacillus chawlae sp. nov., Bacillus glennii sp. nov., and Bacillus saganii sp. nov. Isolated from the Vehicle Assembly Building at Kennedy Space Center where the Viking Spacecraft were Assembled.</title>
        <authorList>
            <person name="Seuylemezian A."/>
            <person name="Vaishampayan P."/>
        </authorList>
    </citation>
    <scope>NUCLEOTIDE SEQUENCE [LARGE SCALE GENOMIC DNA]</scope>
    <source>
        <strain evidence="2 3">V47-23a</strain>
    </source>
</reference>
<name>A0A372LQF2_9BACI</name>
<sequence length="77" mass="8762">MPEDRRQPHVEATPHFDGANEGIENDPTGTAGSQMGIVVDTRKEFSQNRNEIQIDLETSDDMKEFEKMTRGKKLENI</sequence>
<proteinExistence type="predicted"/>
<gene>
    <name evidence="2" type="ORF">D0469_11100</name>
</gene>
<dbReference type="RefSeq" id="WP_117326810.1">
    <property type="nucleotide sequence ID" value="NZ_QVTE01000030.1"/>
</dbReference>
<keyword evidence="3" id="KW-1185">Reference proteome</keyword>
<dbReference type="OrthoDB" id="2971589at2"/>
<evidence type="ECO:0000313" key="2">
    <source>
        <dbReference type="EMBL" id="RFU69019.1"/>
    </source>
</evidence>
<evidence type="ECO:0000313" key="3">
    <source>
        <dbReference type="Proteomes" id="UP000264541"/>
    </source>
</evidence>